<feature type="region of interest" description="Disordered" evidence="1">
    <location>
        <begin position="40"/>
        <end position="67"/>
    </location>
</feature>
<proteinExistence type="predicted"/>
<feature type="compositionally biased region" description="Polar residues" evidence="1">
    <location>
        <begin position="40"/>
        <end position="57"/>
    </location>
</feature>
<reference evidence="2" key="1">
    <citation type="journal article" date="2021" name="Mol. Ecol. Resour.">
        <title>Apolygus lucorum genome provides insights into omnivorousness and mesophyll feeding.</title>
        <authorList>
            <person name="Liu Y."/>
            <person name="Liu H."/>
            <person name="Wang H."/>
            <person name="Huang T."/>
            <person name="Liu B."/>
            <person name="Yang B."/>
            <person name="Yin L."/>
            <person name="Li B."/>
            <person name="Zhang Y."/>
            <person name="Zhang S."/>
            <person name="Jiang F."/>
            <person name="Zhang X."/>
            <person name="Ren Y."/>
            <person name="Wang B."/>
            <person name="Wang S."/>
            <person name="Lu Y."/>
            <person name="Wu K."/>
            <person name="Fan W."/>
            <person name="Wang G."/>
        </authorList>
    </citation>
    <scope>NUCLEOTIDE SEQUENCE</scope>
    <source>
        <strain evidence="2">12Hb</strain>
    </source>
</reference>
<evidence type="ECO:0000313" key="2">
    <source>
        <dbReference type="EMBL" id="KAF6202142.1"/>
    </source>
</evidence>
<dbReference type="Proteomes" id="UP000466442">
    <property type="component" value="Linkage Group LG12"/>
</dbReference>
<evidence type="ECO:0000313" key="3">
    <source>
        <dbReference type="Proteomes" id="UP000466442"/>
    </source>
</evidence>
<gene>
    <name evidence="2" type="ORF">GE061_004540</name>
</gene>
<accession>A0A8S9WZG9</accession>
<keyword evidence="3" id="KW-1185">Reference proteome</keyword>
<feature type="region of interest" description="Disordered" evidence="1">
    <location>
        <begin position="227"/>
        <end position="249"/>
    </location>
</feature>
<organism evidence="2 3">
    <name type="scientific">Apolygus lucorum</name>
    <name type="common">Small green plant bug</name>
    <name type="synonym">Lygocoris lucorum</name>
    <dbReference type="NCBI Taxonomy" id="248454"/>
    <lineage>
        <taxon>Eukaryota</taxon>
        <taxon>Metazoa</taxon>
        <taxon>Ecdysozoa</taxon>
        <taxon>Arthropoda</taxon>
        <taxon>Hexapoda</taxon>
        <taxon>Insecta</taxon>
        <taxon>Pterygota</taxon>
        <taxon>Neoptera</taxon>
        <taxon>Paraneoptera</taxon>
        <taxon>Hemiptera</taxon>
        <taxon>Heteroptera</taxon>
        <taxon>Panheteroptera</taxon>
        <taxon>Cimicomorpha</taxon>
        <taxon>Miridae</taxon>
        <taxon>Mirini</taxon>
        <taxon>Apolygus</taxon>
    </lineage>
</organism>
<comment type="caution">
    <text evidence="2">The sequence shown here is derived from an EMBL/GenBank/DDBJ whole genome shotgun (WGS) entry which is preliminary data.</text>
</comment>
<feature type="region of interest" description="Disordered" evidence="1">
    <location>
        <begin position="96"/>
        <end position="120"/>
    </location>
</feature>
<dbReference type="AlphaFoldDB" id="A0A8S9WZG9"/>
<protein>
    <submittedName>
        <fullName evidence="2">Uncharacterized protein</fullName>
    </submittedName>
</protein>
<evidence type="ECO:0000256" key="1">
    <source>
        <dbReference type="SAM" id="MobiDB-lite"/>
    </source>
</evidence>
<sequence length="249" mass="26979">MEYQYSGPGGTTMSEREDRNELCTVGTVLASERRKSVVTTDYSCTSATHTTLPSTSPDVAAAASPRVSDNEDDYSLVRAQPGKDVLMVPAVPTATSTATSATTEQMSAATRPTTSTATSATTEWMSAATLPTTSATELRPTTSAITETMRSTTSTATSSTRERMFRRNASHNVDRDFRHDGMDARRNSYHNVGYGIASHNVGNGLASRDVSDNRNVAFHNVDRNFRHDGTDIRRNASHNADPQLPPQRN</sequence>
<dbReference type="EMBL" id="WIXP02000012">
    <property type="protein sequence ID" value="KAF6202142.1"/>
    <property type="molecule type" value="Genomic_DNA"/>
</dbReference>
<name>A0A8S9WZG9_APOLU</name>